<dbReference type="Proteomes" id="UP000753961">
    <property type="component" value="Unassembled WGS sequence"/>
</dbReference>
<dbReference type="InterPro" id="IPR036390">
    <property type="entry name" value="WH_DNA-bd_sf"/>
</dbReference>
<dbReference type="PANTHER" id="PTHR38465">
    <property type="entry name" value="HTH-TYPE TRANSCRIPTIONAL REGULATOR MJ1563-RELATED"/>
    <property type="match status" value="1"/>
</dbReference>
<dbReference type="AlphaFoldDB" id="A0A953HWT2"/>
<dbReference type="SUPFAM" id="SSF46785">
    <property type="entry name" value="Winged helix' DNA-binding domain"/>
    <property type="match status" value="1"/>
</dbReference>
<dbReference type="InterPro" id="IPR036388">
    <property type="entry name" value="WH-like_DNA-bd_sf"/>
</dbReference>
<keyword evidence="3" id="KW-0804">Transcription</keyword>
<evidence type="ECO:0008006" key="6">
    <source>
        <dbReference type="Google" id="ProtNLM"/>
    </source>
</evidence>
<gene>
    <name evidence="4" type="ORF">KUV50_13805</name>
</gene>
<accession>A0A953HWT2</accession>
<dbReference type="EMBL" id="JAHVHU010000013">
    <property type="protein sequence ID" value="MBY5959223.1"/>
    <property type="molecule type" value="Genomic_DNA"/>
</dbReference>
<name>A0A953HWT2_9BACT</name>
<dbReference type="PANTHER" id="PTHR38465:SF1">
    <property type="entry name" value="HTH-TYPE TRANSCRIPTIONAL REGULATOR MJ1563-RELATED"/>
    <property type="match status" value="1"/>
</dbReference>
<evidence type="ECO:0000313" key="5">
    <source>
        <dbReference type="Proteomes" id="UP000753961"/>
    </source>
</evidence>
<dbReference type="InterPro" id="IPR052362">
    <property type="entry name" value="HTH-GbsR_regulator"/>
</dbReference>
<dbReference type="RefSeq" id="WP_222580761.1">
    <property type="nucleotide sequence ID" value="NZ_JAHVHU010000013.1"/>
</dbReference>
<protein>
    <recommendedName>
        <fullName evidence="6">DNA-binding transcriptional regulator GbsR, MarR family</fullName>
    </recommendedName>
</protein>
<organism evidence="4 5">
    <name type="scientific">Membranihabitans marinus</name>
    <dbReference type="NCBI Taxonomy" id="1227546"/>
    <lineage>
        <taxon>Bacteria</taxon>
        <taxon>Pseudomonadati</taxon>
        <taxon>Bacteroidota</taxon>
        <taxon>Saprospiria</taxon>
        <taxon>Saprospirales</taxon>
        <taxon>Saprospiraceae</taxon>
        <taxon>Membranihabitans</taxon>
    </lineage>
</organism>
<dbReference type="GO" id="GO:0003677">
    <property type="term" value="F:DNA binding"/>
    <property type="evidence" value="ECO:0007669"/>
    <property type="project" value="UniProtKB-KW"/>
</dbReference>
<keyword evidence="5" id="KW-1185">Reference proteome</keyword>
<comment type="caution">
    <text evidence="4">The sequence shown here is derived from an EMBL/GenBank/DDBJ whole genome shotgun (WGS) entry which is preliminary data.</text>
</comment>
<evidence type="ECO:0000313" key="4">
    <source>
        <dbReference type="EMBL" id="MBY5959223.1"/>
    </source>
</evidence>
<evidence type="ECO:0000256" key="2">
    <source>
        <dbReference type="ARBA" id="ARBA00023125"/>
    </source>
</evidence>
<keyword evidence="2" id="KW-0238">DNA-binding</keyword>
<evidence type="ECO:0000256" key="3">
    <source>
        <dbReference type="ARBA" id="ARBA00023163"/>
    </source>
</evidence>
<proteinExistence type="predicted"/>
<keyword evidence="1" id="KW-0805">Transcription regulation</keyword>
<evidence type="ECO:0000256" key="1">
    <source>
        <dbReference type="ARBA" id="ARBA00023015"/>
    </source>
</evidence>
<dbReference type="Gene3D" id="1.10.10.10">
    <property type="entry name" value="Winged helix-like DNA-binding domain superfamily/Winged helix DNA-binding domain"/>
    <property type="match status" value="1"/>
</dbReference>
<sequence>MATKKSIEQKVEDLGVILERFSYTPIESRVFAYLLVANPPYKSFDDIMEFLKASKGSTSNAINRFMHEGTLTYRTFSGDRKRYFMIDIGAWKKNLENIAMTLTAFSEVLEATLEIRDPEEHVEFVTELRNVLDFQIYLSNQIELAIKEWNNR</sequence>
<reference evidence="4" key="1">
    <citation type="submission" date="2021-06" db="EMBL/GenBank/DDBJ databases">
        <title>44 bacteria genomes isolated from Dapeng, Shenzhen.</title>
        <authorList>
            <person name="Zheng W."/>
            <person name="Yu S."/>
            <person name="Huang Y."/>
        </authorList>
    </citation>
    <scope>NUCLEOTIDE SEQUENCE</scope>
    <source>
        <strain evidence="4">DP5N28-2</strain>
    </source>
</reference>